<evidence type="ECO:0000313" key="1">
    <source>
        <dbReference type="EMBL" id="CBJ27693.1"/>
    </source>
</evidence>
<accession>D7G7F1</accession>
<dbReference type="EMBL" id="FN649064">
    <property type="protein sequence ID" value="CBJ27693.1"/>
    <property type="molecule type" value="Genomic_DNA"/>
</dbReference>
<keyword evidence="2" id="KW-1185">Reference proteome</keyword>
<dbReference type="Proteomes" id="UP000002630">
    <property type="component" value="Linkage Group LG15"/>
</dbReference>
<gene>
    <name evidence="1" type="ORF">Esi_0083_0001</name>
</gene>
<sequence>MSSTVRRRGTAKATMCRTCLRARLGAIYNTWRRKRLGLLGKETNAGAECCAAAMGMFCGKGKEGIPRDVVLALLRH</sequence>
<dbReference type="AlphaFoldDB" id="D7G7F1"/>
<organism evidence="1 2">
    <name type="scientific">Ectocarpus siliculosus</name>
    <name type="common">Brown alga</name>
    <name type="synonym">Conferva siliculosa</name>
    <dbReference type="NCBI Taxonomy" id="2880"/>
    <lineage>
        <taxon>Eukaryota</taxon>
        <taxon>Sar</taxon>
        <taxon>Stramenopiles</taxon>
        <taxon>Ochrophyta</taxon>
        <taxon>PX clade</taxon>
        <taxon>Phaeophyceae</taxon>
        <taxon>Ectocarpales</taxon>
        <taxon>Ectocarpaceae</taxon>
        <taxon>Ectocarpus</taxon>
    </lineage>
</organism>
<proteinExistence type="predicted"/>
<protein>
    <submittedName>
        <fullName evidence="1">Uncharacterized protein</fullName>
    </submittedName>
</protein>
<reference evidence="1 2" key="1">
    <citation type="journal article" date="2010" name="Nature">
        <title>The Ectocarpus genome and the independent evolution of multicellularity in brown algae.</title>
        <authorList>
            <person name="Cock J.M."/>
            <person name="Sterck L."/>
            <person name="Rouze P."/>
            <person name="Scornet D."/>
            <person name="Allen A.E."/>
            <person name="Amoutzias G."/>
            <person name="Anthouard V."/>
            <person name="Artiguenave F."/>
            <person name="Aury J.M."/>
            <person name="Badger J.H."/>
            <person name="Beszteri B."/>
            <person name="Billiau K."/>
            <person name="Bonnet E."/>
            <person name="Bothwell J.H."/>
            <person name="Bowler C."/>
            <person name="Boyen C."/>
            <person name="Brownlee C."/>
            <person name="Carrano C.J."/>
            <person name="Charrier B."/>
            <person name="Cho G.Y."/>
            <person name="Coelho S.M."/>
            <person name="Collen J."/>
            <person name="Corre E."/>
            <person name="Da Silva C."/>
            <person name="Delage L."/>
            <person name="Delaroque N."/>
            <person name="Dittami S.M."/>
            <person name="Doulbeau S."/>
            <person name="Elias M."/>
            <person name="Farnham G."/>
            <person name="Gachon C.M."/>
            <person name="Gschloessl B."/>
            <person name="Heesch S."/>
            <person name="Jabbari K."/>
            <person name="Jubin C."/>
            <person name="Kawai H."/>
            <person name="Kimura K."/>
            <person name="Kloareg B."/>
            <person name="Kupper F.C."/>
            <person name="Lang D."/>
            <person name="Le Bail A."/>
            <person name="Leblanc C."/>
            <person name="Lerouge P."/>
            <person name="Lohr M."/>
            <person name="Lopez P.J."/>
            <person name="Martens C."/>
            <person name="Maumus F."/>
            <person name="Michel G."/>
            <person name="Miranda-Saavedra D."/>
            <person name="Morales J."/>
            <person name="Moreau H."/>
            <person name="Motomura T."/>
            <person name="Nagasato C."/>
            <person name="Napoli C.A."/>
            <person name="Nelson D.R."/>
            <person name="Nyvall-Collen P."/>
            <person name="Peters A.F."/>
            <person name="Pommier C."/>
            <person name="Potin P."/>
            <person name="Poulain J."/>
            <person name="Quesneville H."/>
            <person name="Read B."/>
            <person name="Rensing S.A."/>
            <person name="Ritter A."/>
            <person name="Rousvoal S."/>
            <person name="Samanta M."/>
            <person name="Samson G."/>
            <person name="Schroeder D.C."/>
            <person name="Segurens B."/>
            <person name="Strittmatter M."/>
            <person name="Tonon T."/>
            <person name="Tregear J.W."/>
            <person name="Valentin K."/>
            <person name="von Dassow P."/>
            <person name="Yamagishi T."/>
            <person name="Van de Peer Y."/>
            <person name="Wincker P."/>
        </authorList>
    </citation>
    <scope>NUCLEOTIDE SEQUENCE [LARGE SCALE GENOMIC DNA]</scope>
    <source>
        <strain evidence="2">Ec32 / CCAP1310/4</strain>
    </source>
</reference>
<dbReference type="InParanoid" id="D7G7F1"/>
<evidence type="ECO:0000313" key="2">
    <source>
        <dbReference type="Proteomes" id="UP000002630"/>
    </source>
</evidence>
<dbReference type="EMBL" id="FN649740">
    <property type="protein sequence ID" value="CBJ27693.1"/>
    <property type="molecule type" value="Genomic_DNA"/>
</dbReference>
<name>D7G7F1_ECTSI</name>